<feature type="compositionally biased region" description="Low complexity" evidence="1">
    <location>
        <begin position="1"/>
        <end position="17"/>
    </location>
</feature>
<sequence length="840" mass="89815">MPPGGAAVRSSAGSGPADEARGWAAACGTRLESGVEMLLEHNARAEGAPLPTPNSTDAGEIAVLEDDGTFFFTDKGGNPILDLVTASRAFYRTHGDDYDCLAFYLASGLTTYLGSPTALASSYPLRNSTFGIGLDTFDIAAPLGSPARLENVLSMNGLHRYADNPFYSTDPDSFTPLDFLGHEFGHRWLAYVYVDSAGFIVPALLGRAYQHWNFFFDCDASIMEGCGWTSPAPDSFRTDSVTVGYGRVDRYLMGLVSKAETDSFFVVNAPTAFNPSGIYNYQADPFVGLGCRGRATWWHVSDIEAANGPRVPDAAHSPHAFRLGLVLVTAHGNAATSADLAKLEAIRSAFGPYFAAATRYRGSVDCSLESHAGRVCIVHTIALDPSSVRLFWRPAGNGPFNMVPMSSAGADSFAATFPAVGTAGNYQYYLHAASDSSGIAADEPPGGASAPHWFRVGADVTPPRIVHYPVVAQGKAHMPQTLLAHVTDNLGVDSVWVEYSVNGGPLLSAAVTSAGRDSFKATVGAGLDSGSAVAYRFAARDRAAAHNVAHSSAPPETLHVGRNWVLDFENGAEGLIHAPYWYSYRDAWHLTQVSSSPPFGTAWLCGSDSTDYPVHLDSNLYLPVLNDVVPGTHLQFNHRYGLENLDDVYAWDGARLEISVSGGAWQVLTPVGGYSHVFYVNSNPFQRNTPCWSGQSNGWRGETVDLSPYAPGPVQVRFRMLADDFVGGIGWSVDHVLVTYPGSVISVAEATPRAAIGPPRPNPVRGALRQSVTLAKPARGEWALFDLAGRRVATLWRGPIPAGGLELSATVPASVSNGLYFTRLALDGREQRADRVAVIR</sequence>
<dbReference type="Gene3D" id="2.60.120.260">
    <property type="entry name" value="Galactose-binding domain-like"/>
    <property type="match status" value="1"/>
</dbReference>
<evidence type="ECO:0000313" key="2">
    <source>
        <dbReference type="EMBL" id="TMQ54781.1"/>
    </source>
</evidence>
<accession>A0A538STV8</accession>
<gene>
    <name evidence="2" type="ORF">E6K72_07335</name>
</gene>
<comment type="caution">
    <text evidence="2">The sequence shown here is derived from an EMBL/GenBank/DDBJ whole genome shotgun (WGS) entry which is preliminary data.</text>
</comment>
<evidence type="ECO:0000313" key="3">
    <source>
        <dbReference type="Proteomes" id="UP000317716"/>
    </source>
</evidence>
<dbReference type="AlphaFoldDB" id="A0A538STV8"/>
<evidence type="ECO:0000256" key="1">
    <source>
        <dbReference type="SAM" id="MobiDB-lite"/>
    </source>
</evidence>
<protein>
    <recommendedName>
        <fullName evidence="4">T9SS type A sorting domain-containing protein</fullName>
    </recommendedName>
</protein>
<organism evidence="2 3">
    <name type="scientific">Eiseniibacteriota bacterium</name>
    <dbReference type="NCBI Taxonomy" id="2212470"/>
    <lineage>
        <taxon>Bacteria</taxon>
        <taxon>Candidatus Eiseniibacteriota</taxon>
    </lineage>
</organism>
<evidence type="ECO:0008006" key="4">
    <source>
        <dbReference type="Google" id="ProtNLM"/>
    </source>
</evidence>
<proteinExistence type="predicted"/>
<name>A0A538STV8_UNCEI</name>
<dbReference type="EMBL" id="VBOS01000248">
    <property type="protein sequence ID" value="TMQ54781.1"/>
    <property type="molecule type" value="Genomic_DNA"/>
</dbReference>
<feature type="region of interest" description="Disordered" evidence="1">
    <location>
        <begin position="1"/>
        <end position="20"/>
    </location>
</feature>
<dbReference type="Proteomes" id="UP000317716">
    <property type="component" value="Unassembled WGS sequence"/>
</dbReference>
<reference evidence="2 3" key="1">
    <citation type="journal article" date="2019" name="Nat. Microbiol.">
        <title>Mediterranean grassland soil C-N compound turnover is dependent on rainfall and depth, and is mediated by genomically divergent microorganisms.</title>
        <authorList>
            <person name="Diamond S."/>
            <person name="Andeer P.F."/>
            <person name="Li Z."/>
            <person name="Crits-Christoph A."/>
            <person name="Burstein D."/>
            <person name="Anantharaman K."/>
            <person name="Lane K.R."/>
            <person name="Thomas B.C."/>
            <person name="Pan C."/>
            <person name="Northen T.R."/>
            <person name="Banfield J.F."/>
        </authorList>
    </citation>
    <scope>NUCLEOTIDE SEQUENCE [LARGE SCALE GENOMIC DNA]</scope>
    <source>
        <strain evidence="2">WS_2</strain>
    </source>
</reference>